<keyword evidence="1 3" id="KW-0812">Transmembrane</keyword>
<keyword evidence="1" id="KW-1133">Transmembrane helix</keyword>
<keyword evidence="4" id="KW-1185">Reference proteome</keyword>
<dbReference type="Pfam" id="PF06454">
    <property type="entry name" value="THH1_TOM1-3_dom"/>
    <property type="match status" value="1"/>
</dbReference>
<organism evidence="3 4">
    <name type="scientific">Cavenderia fasciculata</name>
    <name type="common">Slime mold</name>
    <name type="synonym">Dictyostelium fasciculatum</name>
    <dbReference type="NCBI Taxonomy" id="261658"/>
    <lineage>
        <taxon>Eukaryota</taxon>
        <taxon>Amoebozoa</taxon>
        <taxon>Evosea</taxon>
        <taxon>Eumycetozoa</taxon>
        <taxon>Dictyostelia</taxon>
        <taxon>Acytosteliales</taxon>
        <taxon>Cavenderiaceae</taxon>
        <taxon>Cavenderia</taxon>
    </lineage>
</organism>
<feature type="transmembrane region" description="Helical" evidence="1">
    <location>
        <begin position="1408"/>
        <end position="1432"/>
    </location>
</feature>
<dbReference type="InterPro" id="IPR009457">
    <property type="entry name" value="THH1/TOM1/TOM3_dom"/>
</dbReference>
<evidence type="ECO:0000313" key="3">
    <source>
        <dbReference type="EMBL" id="EGG24022.1"/>
    </source>
</evidence>
<dbReference type="GO" id="GO:0006935">
    <property type="term" value="P:chemotaxis"/>
    <property type="evidence" value="ECO:0007669"/>
    <property type="project" value="TreeGrafter"/>
</dbReference>
<dbReference type="PANTHER" id="PTHR32102">
    <property type="entry name" value="DUF1084 DOMAIN-CONTAINING PROTEIN-RELATED"/>
    <property type="match status" value="1"/>
</dbReference>
<reference evidence="4" key="1">
    <citation type="journal article" date="2011" name="Genome Res.">
        <title>Phylogeny-wide analysis of social amoeba genomes highlights ancient origins for complex intercellular communication.</title>
        <authorList>
            <person name="Heidel A.J."/>
            <person name="Lawal H.M."/>
            <person name="Felder M."/>
            <person name="Schilde C."/>
            <person name="Helps N.R."/>
            <person name="Tunggal B."/>
            <person name="Rivero F."/>
            <person name="John U."/>
            <person name="Schleicher M."/>
            <person name="Eichinger L."/>
            <person name="Platzer M."/>
            <person name="Noegel A.A."/>
            <person name="Schaap P."/>
            <person name="Gloeckner G."/>
        </authorList>
    </citation>
    <scope>NUCLEOTIDE SEQUENCE [LARGE SCALE GENOMIC DNA]</scope>
    <source>
        <strain evidence="4">SH3</strain>
    </source>
</reference>
<feature type="transmembrane region" description="Helical" evidence="1">
    <location>
        <begin position="1573"/>
        <end position="1595"/>
    </location>
</feature>
<feature type="transmembrane region" description="Helical" evidence="1">
    <location>
        <begin position="1444"/>
        <end position="1466"/>
    </location>
</feature>
<dbReference type="RefSeq" id="XP_004361873.1">
    <property type="nucleotide sequence ID" value="XM_004361816.1"/>
</dbReference>
<feature type="transmembrane region" description="Helical" evidence="1">
    <location>
        <begin position="1497"/>
        <end position="1525"/>
    </location>
</feature>
<feature type="domain" description="THH1/TOM1/TOM3" evidence="2">
    <location>
        <begin position="1340"/>
        <end position="1567"/>
    </location>
</feature>
<dbReference type="PANTHER" id="PTHR32102:SF13">
    <property type="entry name" value="THH1_TOM1_TOM3 DOMAIN-CONTAINING PROTEIN"/>
    <property type="match status" value="1"/>
</dbReference>
<feature type="transmembrane region" description="Helical" evidence="1">
    <location>
        <begin position="1376"/>
        <end position="1396"/>
    </location>
</feature>
<accession>F4PK98</accession>
<name>F4PK98_CACFS</name>
<dbReference type="GeneID" id="14876476"/>
<evidence type="ECO:0000313" key="4">
    <source>
        <dbReference type="Proteomes" id="UP000007797"/>
    </source>
</evidence>
<keyword evidence="1" id="KW-0472">Membrane</keyword>
<proteinExistence type="predicted"/>
<evidence type="ECO:0000256" key="1">
    <source>
        <dbReference type="SAM" id="Phobius"/>
    </source>
</evidence>
<feature type="transmembrane region" description="Helical" evidence="1">
    <location>
        <begin position="1340"/>
        <end position="1364"/>
    </location>
</feature>
<protein>
    <submittedName>
        <fullName evidence="3">Transmembrane protein</fullName>
    </submittedName>
</protein>
<evidence type="ECO:0000259" key="2">
    <source>
        <dbReference type="Pfam" id="PF06454"/>
    </source>
</evidence>
<dbReference type="EMBL" id="GL883007">
    <property type="protein sequence ID" value="EGG24022.1"/>
    <property type="molecule type" value="Genomic_DNA"/>
</dbReference>
<sequence length="1626" mass="182078">MFQQYQFTLTLKKLNLLCTDLDIGYINVETDRPIFSHMDVVCPNFTCPNVVQPGGIDCTCDYSDPLDCPKSPSGSSCPPCPLTQTLLNGTIATECNPGYNWTTVTIGKEYYFESTGSIVYLRLKANASICQGLRFYTSQKYGEISVYSGIQEKGFYRGANRGLLHLGFCPGDYFGYDFWTNNTYFIQVTPKSEKVAFSFIAYSAEVPKQVTQPPCQNTSNQTCISNGGIIENNAALLYYYMPLTGPSKLSIRCPNISPGAPQLYLSTSTHFPSQSLNDWYQYNNGGDSYLTINIFQEKYLFVTIRNYFEFDYSCTFTTHTVPILRPITQNYPLGASYLFFDSTALKTENVTLRTHEIFFNFPRQSQNPLWPVPNLILDQDSHMDFFQDIDYDQFASDNPPKPNNFQAAVILKMGARAFIPLDSLLSAQLALRGDFVDIDGNPLYLDKVSLNVTTPQCEYSELDSIKSQLDQLESQLFTASGFQEVSNIRFAIDILTAEDTWVGCQALADSLLETNTVNITANATKCQFSPFDTSYYTDPCCSPEQSFYQCCIPHLQEIPQTTYSGVQKSLVEDQCSSPDCTASILQDYFNATSTMASECELTYSSFSDYQLDIYTTLRNCKTAYDMIDCDNDTMCAPYLCDYFARECLIPPEIQDNQFFNCVMNGLSPKVLYYLQSRYNIAYEINTPQFNLELFNNFQVPDCATSSRGSILRKWYYYQLSNPEKFCYPSPKCKDASCLTVSDVCFQFESGYRFFRASNVGICPIAGICSDESCQQTSLNSTCQVDCLKRPNFCGYSRNNFTNINFQVLDQSECLNSSSSVCTFGSQYITGISEEECENKGICSSDCGYKCSGGYTGCVLPLIKTQTECFAQSGSWAPSISVCVKEDATIQTCQLIPNSVWINCSTKPVSECHTTFGTGSICYVSEVSCQTKQECENFGACSDEYYFNPVNTPDYPVLLGKCVRGHGNYAGIGQVPSCSFQTENDSPKGCFNSTPQVFTKQDCLALGPEYKWWAATVGKDECLAQMGCKIIDQSSFNLPNNFRFNEMNQTACEACHVDKSYHEWTNMFTWERNRWIPGIPIKPTWMKPQFFNLGIVKPLLDNRLFSNVLDEAYQTHISDLLRSSSLCRLERIEDSLHSISCSCGGPGGAQCFTSSSLVLGQSYPCSKEESEFKFSYGKIMFSNSSVPQACTNVVVSQLSKLLFKSSQTESLSSSFVSYKKVDSFAIYNDNDAAIGVLLTDGVKLQSPGVDLFTICYSSQSISLEHSSSYPILDIVAEMDPEKIMVVLNVDIFQTTDQVTKESYYCSEIPSIAETATYFLVSRVEDYQDLEKELFDKEATGLLYTLAAIFIFNAAWGALQLIVSAFKIYKKLDEPRLIHALTISITIFMLIRAIYFFILPTKMISSVGDYILVVLPTFIYFTCFTIIIVIWYMLVKAYTGSFFKRIRLMITTINGVLYVLFIIIVLVFHFTQKEDNNGDCGGRIPLEPSTTTPQRVVSIVYAVVQAVISLIIGSAFAYLGLTLFFMVRNRKVALSEEKRGEQQKKVSMVTLVCSIGFMLHCVFVLVLVAAEPSNIVFTFVGLLITEIAPIFALLYAYKQGTLSSIKQVIGMKKLGSASSSTNSKTPSS</sequence>
<dbReference type="Proteomes" id="UP000007797">
    <property type="component" value="Unassembled WGS sequence"/>
</dbReference>
<dbReference type="OrthoDB" id="2109252at2759"/>
<dbReference type="OMA" id="VNYEITD"/>
<dbReference type="KEGG" id="dfa:DFA_06160"/>
<gene>
    <name evidence="3" type="ORF">DFA_06160</name>
</gene>
<feature type="transmembrane region" description="Helical" evidence="1">
    <location>
        <begin position="1546"/>
        <end position="1567"/>
    </location>
</feature>